<dbReference type="Gene3D" id="3.40.50.1820">
    <property type="entry name" value="alpha/beta hydrolase"/>
    <property type="match status" value="1"/>
</dbReference>
<organism evidence="16">
    <name type="scientific">Entomoneis paludosa</name>
    <dbReference type="NCBI Taxonomy" id="265537"/>
    <lineage>
        <taxon>Eukaryota</taxon>
        <taxon>Sar</taxon>
        <taxon>Stramenopiles</taxon>
        <taxon>Ochrophyta</taxon>
        <taxon>Bacillariophyta</taxon>
        <taxon>Bacillariophyceae</taxon>
        <taxon>Bacillariophycidae</taxon>
        <taxon>Entomoneidaceae</taxon>
        <taxon>Entomoneis</taxon>
    </lineage>
</organism>
<evidence type="ECO:0000256" key="3">
    <source>
        <dbReference type="ARBA" id="ARBA00022801"/>
    </source>
</evidence>
<dbReference type="SUPFAM" id="SSF53474">
    <property type="entry name" value="alpha/beta-Hydrolases"/>
    <property type="match status" value="1"/>
</dbReference>
<evidence type="ECO:0000256" key="9">
    <source>
        <dbReference type="ARBA" id="ARBA00042645"/>
    </source>
</evidence>
<gene>
    <name evidence="16" type="ORF">APAL1065_LOCUS8702</name>
</gene>
<dbReference type="GO" id="GO:0004553">
    <property type="term" value="F:hydrolase activity, hydrolyzing O-glycosyl compounds"/>
    <property type="evidence" value="ECO:0007669"/>
    <property type="project" value="TreeGrafter"/>
</dbReference>
<evidence type="ECO:0000256" key="5">
    <source>
        <dbReference type="ARBA" id="ARBA00023128"/>
    </source>
</evidence>
<evidence type="ECO:0000256" key="12">
    <source>
        <dbReference type="ARBA" id="ARBA00047409"/>
    </source>
</evidence>
<evidence type="ECO:0000256" key="8">
    <source>
        <dbReference type="ARBA" id="ARBA00041520"/>
    </source>
</evidence>
<evidence type="ECO:0000259" key="15">
    <source>
        <dbReference type="Pfam" id="PF12697"/>
    </source>
</evidence>
<dbReference type="GO" id="GO:0102390">
    <property type="term" value="F:mycophenolic acid acyl-glucuronide esterase activity"/>
    <property type="evidence" value="ECO:0007669"/>
    <property type="project" value="UniProtKB-EC"/>
</dbReference>
<dbReference type="EMBL" id="HBHT01013002">
    <property type="protein sequence ID" value="CAD9958366.1"/>
    <property type="molecule type" value="Transcribed_RNA"/>
</dbReference>
<evidence type="ECO:0000256" key="6">
    <source>
        <dbReference type="ARBA" id="ARBA00039132"/>
    </source>
</evidence>
<dbReference type="InterPro" id="IPR052382">
    <property type="entry name" value="ABHD10_acyl-thioesterase"/>
</dbReference>
<accession>A0A7S3DMR9</accession>
<dbReference type="AlphaFoldDB" id="A0A7S3DMR9"/>
<dbReference type="InterPro" id="IPR029058">
    <property type="entry name" value="AB_hydrolase_fold"/>
</dbReference>
<name>A0A7S3DMR9_9STRA</name>
<feature type="domain" description="AB hydrolase-1" evidence="15">
    <location>
        <begin position="86"/>
        <end position="284"/>
    </location>
</feature>
<evidence type="ECO:0000313" key="16">
    <source>
        <dbReference type="EMBL" id="CAD9958366.1"/>
    </source>
</evidence>
<dbReference type="InterPro" id="IPR000073">
    <property type="entry name" value="AB_hydrolase_1"/>
</dbReference>
<proteinExistence type="predicted"/>
<evidence type="ECO:0000256" key="13">
    <source>
        <dbReference type="ARBA" id="ARBA00047972"/>
    </source>
</evidence>
<keyword evidence="4" id="KW-0809">Transit peptide</keyword>
<dbReference type="PANTHER" id="PTHR16138">
    <property type="entry name" value="MYCOPHENOLIC ACID ACYL-GLUCURONIDE ESTERASE, MITOCHONDRIAL"/>
    <property type="match status" value="1"/>
</dbReference>
<dbReference type="GO" id="GO:0008474">
    <property type="term" value="F:palmitoyl-(protein) hydrolase activity"/>
    <property type="evidence" value="ECO:0007669"/>
    <property type="project" value="UniProtKB-EC"/>
</dbReference>
<evidence type="ECO:0000256" key="11">
    <source>
        <dbReference type="ARBA" id="ARBA00046047"/>
    </source>
</evidence>
<protein>
    <recommendedName>
        <fullName evidence="7">Palmitoyl-protein thioesterase ABHD10, mitochondrial</fullName>
        <ecNumber evidence="6">3.1.1.93</ecNumber>
        <ecNumber evidence="2">3.1.2.22</ecNumber>
    </recommendedName>
    <alternativeName>
        <fullName evidence="9">Acyl-protein thioesterase ABHD10</fullName>
    </alternativeName>
    <alternativeName>
        <fullName evidence="10">Alpha/beta hydrolase domain-containing protein 10</fullName>
    </alternativeName>
    <alternativeName>
        <fullName evidence="8">Mycophenolic acid acyl-glucuronide esterase, mitochondrial</fullName>
    </alternativeName>
</protein>
<reference evidence="16" key="1">
    <citation type="submission" date="2021-01" db="EMBL/GenBank/DDBJ databases">
        <authorList>
            <person name="Corre E."/>
            <person name="Pelletier E."/>
            <person name="Niang G."/>
            <person name="Scheremetjew M."/>
            <person name="Finn R."/>
            <person name="Kale V."/>
            <person name="Holt S."/>
            <person name="Cochrane G."/>
            <person name="Meng A."/>
            <person name="Brown T."/>
            <person name="Cohen L."/>
        </authorList>
    </citation>
    <scope>NUCLEOTIDE SEQUENCE</scope>
    <source>
        <strain evidence="16">CCMP125</strain>
    </source>
</reference>
<feature type="region of interest" description="Disordered" evidence="14">
    <location>
        <begin position="1"/>
        <end position="29"/>
    </location>
</feature>
<evidence type="ECO:0000256" key="1">
    <source>
        <dbReference type="ARBA" id="ARBA00004173"/>
    </source>
</evidence>
<feature type="compositionally biased region" description="Polar residues" evidence="14">
    <location>
        <begin position="7"/>
        <end position="29"/>
    </location>
</feature>
<evidence type="ECO:0000256" key="10">
    <source>
        <dbReference type="ARBA" id="ARBA00042704"/>
    </source>
</evidence>
<dbReference type="Pfam" id="PF12697">
    <property type="entry name" value="Abhydrolase_6"/>
    <property type="match status" value="1"/>
</dbReference>
<evidence type="ECO:0000256" key="14">
    <source>
        <dbReference type="SAM" id="MobiDB-lite"/>
    </source>
</evidence>
<dbReference type="GO" id="GO:0005739">
    <property type="term" value="C:mitochondrion"/>
    <property type="evidence" value="ECO:0007669"/>
    <property type="project" value="UniProtKB-SubCell"/>
</dbReference>
<dbReference type="EC" id="3.1.1.93" evidence="6"/>
<comment type="catalytic activity">
    <reaction evidence="12">
        <text>S-hexadecanoyl-L-cysteinyl-[protein] + H2O = L-cysteinyl-[protein] + hexadecanoate + H(+)</text>
        <dbReference type="Rhea" id="RHEA:19233"/>
        <dbReference type="Rhea" id="RHEA-COMP:10131"/>
        <dbReference type="Rhea" id="RHEA-COMP:11032"/>
        <dbReference type="ChEBI" id="CHEBI:7896"/>
        <dbReference type="ChEBI" id="CHEBI:15377"/>
        <dbReference type="ChEBI" id="CHEBI:15378"/>
        <dbReference type="ChEBI" id="CHEBI:29950"/>
        <dbReference type="ChEBI" id="CHEBI:74151"/>
        <dbReference type="EC" id="3.1.2.22"/>
    </reaction>
    <physiologicalReaction direction="left-to-right" evidence="12">
        <dbReference type="Rhea" id="RHEA:19234"/>
    </physiologicalReaction>
</comment>
<evidence type="ECO:0000256" key="4">
    <source>
        <dbReference type="ARBA" id="ARBA00022946"/>
    </source>
</evidence>
<sequence length="304" mass="33672">MPPTSAEGANNPISPIQSEELSSSPPNFWSTPHGTQLAYHYHDSTPDKLNPKAGILFLNGFLSTMNGTKALSLQNHCHATGRPYCRFDYSRVGASSTSSRGSKNDSDSSLTISIWFQDALSLLDHLVELNGNNNNPKRQWILVGSSMGAWLALQVAMQRSEMVGAVVGLAAAYPDFVQKHLLTPKQLEQVNDTGSCRLTSQYDQVQGFEVTREFLQDAQQLQLLDQKRLSHWPPNVPVRLIHGQADVDIPWSTSAELVKILQSSSSSEDCHDAIQVHLISDGDHRLSRPQDLQFWTDILEELGI</sequence>
<evidence type="ECO:0000256" key="7">
    <source>
        <dbReference type="ARBA" id="ARBA00039314"/>
    </source>
</evidence>
<keyword evidence="3" id="KW-0378">Hydrolase</keyword>
<comment type="catalytic activity">
    <reaction evidence="13">
        <text>mycophenolic acid O-acyl-beta-D-glucuronide + H2O = mycophenolate + D-glucuronate + H(+)</text>
        <dbReference type="Rhea" id="RHEA:34179"/>
        <dbReference type="ChEBI" id="CHEBI:15377"/>
        <dbReference type="ChEBI" id="CHEBI:15378"/>
        <dbReference type="ChEBI" id="CHEBI:58720"/>
        <dbReference type="ChEBI" id="CHEBI:62932"/>
        <dbReference type="ChEBI" id="CHEBI:66982"/>
        <dbReference type="EC" id="3.1.1.93"/>
    </reaction>
    <physiologicalReaction direction="left-to-right" evidence="13">
        <dbReference type="Rhea" id="RHEA:34180"/>
    </physiologicalReaction>
</comment>
<dbReference type="PANTHER" id="PTHR16138:SF7">
    <property type="entry name" value="PALMITOYL-PROTEIN THIOESTERASE ABHD10, MITOCHONDRIAL"/>
    <property type="match status" value="1"/>
</dbReference>
<comment type="function">
    <text evidence="11">Acts as an acyl-protein thioesterase that hydrolyzes fatty acids from acylated residues in proteins. Regulates the mitochondrial S-depalmitoylation of the nucleophilic active site residue of peroxiredoxin-5/PRDX5, a key antioxidant protein, therefore modulating mitochondrial antioxidant ability. Also catalyzes the deglucuronidation of mycophenolic acid acyl-glucuronide, an active metabolite of the immunosuppressant drug mycophenolate.</text>
</comment>
<dbReference type="EC" id="3.1.2.22" evidence="2"/>
<comment type="subcellular location">
    <subcellularLocation>
        <location evidence="1">Mitochondrion</location>
    </subcellularLocation>
</comment>
<keyword evidence="5" id="KW-0496">Mitochondrion</keyword>
<evidence type="ECO:0000256" key="2">
    <source>
        <dbReference type="ARBA" id="ARBA00012423"/>
    </source>
</evidence>